<dbReference type="AlphaFoldDB" id="A0A0R1RDQ1"/>
<gene>
    <name evidence="2" type="ORF">FC70_GL001536</name>
</gene>
<keyword evidence="1" id="KW-1133">Transmembrane helix</keyword>
<protein>
    <submittedName>
        <fullName evidence="2">Uncharacterized protein</fullName>
    </submittedName>
</protein>
<keyword evidence="3" id="KW-1185">Reference proteome</keyword>
<dbReference type="RefSeq" id="WP_157045255.1">
    <property type="nucleotide sequence ID" value="NZ_AZFE01000032.1"/>
</dbReference>
<dbReference type="Proteomes" id="UP000051697">
    <property type="component" value="Unassembled WGS sequence"/>
</dbReference>
<dbReference type="EMBL" id="AZFE01000032">
    <property type="protein sequence ID" value="KRL54737.1"/>
    <property type="molecule type" value="Genomic_DNA"/>
</dbReference>
<comment type="caution">
    <text evidence="2">The sequence shown here is derived from an EMBL/GenBank/DDBJ whole genome shotgun (WGS) entry which is preliminary data.</text>
</comment>
<evidence type="ECO:0000313" key="2">
    <source>
        <dbReference type="EMBL" id="KRL54737.1"/>
    </source>
</evidence>
<name>A0A0R1RDQ1_9LACO</name>
<sequence length="58" mass="6577">MSLLFAILFVISIVITIFFALALIWSYVQHEPNFATEKRTIILMVITMVLMMLGIATS</sequence>
<proteinExistence type="predicted"/>
<reference evidence="2 3" key="1">
    <citation type="journal article" date="2015" name="Genome Announc.">
        <title>Expanding the biotechnology potential of lactobacilli through comparative genomics of 213 strains and associated genera.</title>
        <authorList>
            <person name="Sun Z."/>
            <person name="Harris H.M."/>
            <person name="McCann A."/>
            <person name="Guo C."/>
            <person name="Argimon S."/>
            <person name="Zhang W."/>
            <person name="Yang X."/>
            <person name="Jeffery I.B."/>
            <person name="Cooney J.C."/>
            <person name="Kagawa T.F."/>
            <person name="Liu W."/>
            <person name="Song Y."/>
            <person name="Salvetti E."/>
            <person name="Wrobel A."/>
            <person name="Rasinkangas P."/>
            <person name="Parkhill J."/>
            <person name="Rea M.C."/>
            <person name="O'Sullivan O."/>
            <person name="Ritari J."/>
            <person name="Douillard F.P."/>
            <person name="Paul Ross R."/>
            <person name="Yang R."/>
            <person name="Briner A.E."/>
            <person name="Felis G.E."/>
            <person name="de Vos W.M."/>
            <person name="Barrangou R."/>
            <person name="Klaenhammer T.R."/>
            <person name="Caufield P.W."/>
            <person name="Cui Y."/>
            <person name="Zhang H."/>
            <person name="O'Toole P.W."/>
        </authorList>
    </citation>
    <scope>NUCLEOTIDE SEQUENCE [LARGE SCALE GENOMIC DNA]</scope>
    <source>
        <strain evidence="2 3">DSM 15707</strain>
    </source>
</reference>
<accession>A0A0R1RDQ1</accession>
<evidence type="ECO:0000256" key="1">
    <source>
        <dbReference type="SAM" id="Phobius"/>
    </source>
</evidence>
<keyword evidence="1" id="KW-0812">Transmembrane</keyword>
<evidence type="ECO:0000313" key="3">
    <source>
        <dbReference type="Proteomes" id="UP000051697"/>
    </source>
</evidence>
<dbReference type="KEGG" id="lol:LACOL_1044"/>
<keyword evidence="1" id="KW-0472">Membrane</keyword>
<feature type="transmembrane region" description="Helical" evidence="1">
    <location>
        <begin position="6"/>
        <end position="28"/>
    </location>
</feature>
<dbReference type="PATRIC" id="fig|1423778.4.peg.1572"/>
<feature type="transmembrane region" description="Helical" evidence="1">
    <location>
        <begin position="40"/>
        <end position="57"/>
    </location>
</feature>
<organism evidence="2 3">
    <name type="scientific">Paucilactobacillus oligofermentans DSM 15707 = LMG 22743</name>
    <dbReference type="NCBI Taxonomy" id="1423778"/>
    <lineage>
        <taxon>Bacteria</taxon>
        <taxon>Bacillati</taxon>
        <taxon>Bacillota</taxon>
        <taxon>Bacilli</taxon>
        <taxon>Lactobacillales</taxon>
        <taxon>Lactobacillaceae</taxon>
        <taxon>Paucilactobacillus</taxon>
    </lineage>
</organism>